<evidence type="ECO:0000313" key="1">
    <source>
        <dbReference type="EMBL" id="KAF5784374.1"/>
    </source>
</evidence>
<dbReference type="InterPro" id="IPR027417">
    <property type="entry name" value="P-loop_NTPase"/>
</dbReference>
<dbReference type="Gramene" id="mRNA:HanXRQr2_Chr11g0518821">
    <property type="protein sequence ID" value="CDS:HanXRQr2_Chr11g0518821.1"/>
    <property type="gene ID" value="HanXRQr2_Chr11g0518821"/>
</dbReference>
<sequence length="50" mass="5621">MVNRTSVVVAHWLSTIKGTVVIAIVKNGVIIEKGKHEKLINNKDIFTMHH</sequence>
<protein>
    <submittedName>
        <fullName evidence="1">Type I protein exporter</fullName>
    </submittedName>
</protein>
<gene>
    <name evidence="1" type="ORF">HanXRQr2_Chr11g0518821</name>
</gene>
<dbReference type="Gene3D" id="3.40.50.300">
    <property type="entry name" value="P-loop containing nucleotide triphosphate hydrolases"/>
    <property type="match status" value="1"/>
</dbReference>
<proteinExistence type="predicted"/>
<dbReference type="PANTHER" id="PTHR24222">
    <property type="entry name" value="ABC TRANSPORTER B FAMILY"/>
    <property type="match status" value="1"/>
</dbReference>
<dbReference type="InterPro" id="IPR039421">
    <property type="entry name" value="Type_1_exporter"/>
</dbReference>
<comment type="caution">
    <text evidence="1">The sequence shown here is derived from an EMBL/GenBank/DDBJ whole genome shotgun (WGS) entry which is preliminary data.</text>
</comment>
<dbReference type="PANTHER" id="PTHR24222:SF86">
    <property type="entry name" value="ABC TRANSPORTER B FAMILY PROTEIN"/>
    <property type="match status" value="1"/>
</dbReference>
<reference evidence="1" key="2">
    <citation type="submission" date="2020-06" db="EMBL/GenBank/DDBJ databases">
        <title>Helianthus annuus Genome sequencing and assembly Release 2.</title>
        <authorList>
            <person name="Gouzy J."/>
            <person name="Langlade N."/>
            <person name="Munos S."/>
        </authorList>
    </citation>
    <scope>NUCLEOTIDE SEQUENCE</scope>
    <source>
        <tissue evidence="1">Leaves</tissue>
    </source>
</reference>
<dbReference type="SUPFAM" id="SSF52540">
    <property type="entry name" value="P-loop containing nucleoside triphosphate hydrolases"/>
    <property type="match status" value="1"/>
</dbReference>
<dbReference type="AlphaFoldDB" id="A0A9K3HTD7"/>
<dbReference type="Proteomes" id="UP000215914">
    <property type="component" value="Unassembled WGS sequence"/>
</dbReference>
<name>A0A9K3HTD7_HELAN</name>
<keyword evidence="2" id="KW-1185">Reference proteome</keyword>
<evidence type="ECO:0000313" key="2">
    <source>
        <dbReference type="Proteomes" id="UP000215914"/>
    </source>
</evidence>
<dbReference type="EMBL" id="MNCJ02000326">
    <property type="protein sequence ID" value="KAF5784374.1"/>
    <property type="molecule type" value="Genomic_DNA"/>
</dbReference>
<organism evidence="1 2">
    <name type="scientific">Helianthus annuus</name>
    <name type="common">Common sunflower</name>
    <dbReference type="NCBI Taxonomy" id="4232"/>
    <lineage>
        <taxon>Eukaryota</taxon>
        <taxon>Viridiplantae</taxon>
        <taxon>Streptophyta</taxon>
        <taxon>Embryophyta</taxon>
        <taxon>Tracheophyta</taxon>
        <taxon>Spermatophyta</taxon>
        <taxon>Magnoliopsida</taxon>
        <taxon>eudicotyledons</taxon>
        <taxon>Gunneridae</taxon>
        <taxon>Pentapetalae</taxon>
        <taxon>asterids</taxon>
        <taxon>campanulids</taxon>
        <taxon>Asterales</taxon>
        <taxon>Asteraceae</taxon>
        <taxon>Asteroideae</taxon>
        <taxon>Heliantheae alliance</taxon>
        <taxon>Heliantheae</taxon>
        <taxon>Helianthus</taxon>
    </lineage>
</organism>
<accession>A0A9K3HTD7</accession>
<reference evidence="1" key="1">
    <citation type="journal article" date="2017" name="Nature">
        <title>The sunflower genome provides insights into oil metabolism, flowering and Asterid evolution.</title>
        <authorList>
            <person name="Badouin H."/>
            <person name="Gouzy J."/>
            <person name="Grassa C.J."/>
            <person name="Murat F."/>
            <person name="Staton S.E."/>
            <person name="Cottret L."/>
            <person name="Lelandais-Briere C."/>
            <person name="Owens G.L."/>
            <person name="Carrere S."/>
            <person name="Mayjonade B."/>
            <person name="Legrand L."/>
            <person name="Gill N."/>
            <person name="Kane N.C."/>
            <person name="Bowers J.E."/>
            <person name="Hubner S."/>
            <person name="Bellec A."/>
            <person name="Berard A."/>
            <person name="Berges H."/>
            <person name="Blanchet N."/>
            <person name="Boniface M.C."/>
            <person name="Brunel D."/>
            <person name="Catrice O."/>
            <person name="Chaidir N."/>
            <person name="Claudel C."/>
            <person name="Donnadieu C."/>
            <person name="Faraut T."/>
            <person name="Fievet G."/>
            <person name="Helmstetter N."/>
            <person name="King M."/>
            <person name="Knapp S.J."/>
            <person name="Lai Z."/>
            <person name="Le Paslier M.C."/>
            <person name="Lippi Y."/>
            <person name="Lorenzon L."/>
            <person name="Mandel J.R."/>
            <person name="Marage G."/>
            <person name="Marchand G."/>
            <person name="Marquand E."/>
            <person name="Bret-Mestries E."/>
            <person name="Morien E."/>
            <person name="Nambeesan S."/>
            <person name="Nguyen T."/>
            <person name="Pegot-Espagnet P."/>
            <person name="Pouilly N."/>
            <person name="Raftis F."/>
            <person name="Sallet E."/>
            <person name="Schiex T."/>
            <person name="Thomas J."/>
            <person name="Vandecasteele C."/>
            <person name="Vares D."/>
            <person name="Vear F."/>
            <person name="Vautrin S."/>
            <person name="Crespi M."/>
            <person name="Mangin B."/>
            <person name="Burke J.M."/>
            <person name="Salse J."/>
            <person name="Munos S."/>
            <person name="Vincourt P."/>
            <person name="Rieseberg L.H."/>
            <person name="Langlade N.B."/>
        </authorList>
    </citation>
    <scope>NUCLEOTIDE SEQUENCE</scope>
    <source>
        <tissue evidence="1">Leaves</tissue>
    </source>
</reference>